<comment type="pathway">
    <text evidence="2">Purine metabolism; IMP biosynthesis via de novo pathway; N(1)-(5-phospho-D-ribosyl)glycinamide from 5-phospho-alpha-D-ribose 1-diphosphate: step 2/2.</text>
</comment>
<dbReference type="InterPro" id="IPR016185">
    <property type="entry name" value="PreATP-grasp_dom_sf"/>
</dbReference>
<dbReference type="InterPro" id="IPR020562">
    <property type="entry name" value="PRibGlycinamide_synth_N"/>
</dbReference>
<gene>
    <name evidence="13" type="ORF">BO222_09540</name>
</gene>
<evidence type="ECO:0000256" key="3">
    <source>
        <dbReference type="ARBA" id="ARBA00013255"/>
    </source>
</evidence>
<dbReference type="GO" id="GO:0006189">
    <property type="term" value="P:'de novo' IMP biosynthetic process"/>
    <property type="evidence" value="ECO:0007669"/>
    <property type="project" value="UniProtKB-UniPathway"/>
</dbReference>
<protein>
    <recommendedName>
        <fullName evidence="3">phosphoribosylamine--glycine ligase</fullName>
        <ecNumber evidence="3">6.3.4.13</ecNumber>
    </recommendedName>
    <alternativeName>
        <fullName evidence="9">Glycinamide ribonucleotide synthetase</fullName>
    </alternativeName>
    <alternativeName>
        <fullName evidence="10">Phosphoribosylglycinamide synthetase</fullName>
    </alternativeName>
</protein>
<dbReference type="InterPro" id="IPR020560">
    <property type="entry name" value="PRibGlycinamide_synth_C-dom"/>
</dbReference>
<evidence type="ECO:0000259" key="12">
    <source>
        <dbReference type="PROSITE" id="PS50975"/>
    </source>
</evidence>
<dbReference type="PANTHER" id="PTHR43472:SF1">
    <property type="entry name" value="PHOSPHORIBOSYLAMINE--GLYCINE LIGASE, CHLOROPLASTIC"/>
    <property type="match status" value="1"/>
</dbReference>
<proteinExistence type="inferred from homology"/>
<keyword evidence="7 11" id="KW-0067">ATP-binding</keyword>
<evidence type="ECO:0000256" key="2">
    <source>
        <dbReference type="ARBA" id="ARBA00005174"/>
    </source>
</evidence>
<dbReference type="SUPFAM" id="SSF52440">
    <property type="entry name" value="PreATP-grasp domain"/>
    <property type="match status" value="1"/>
</dbReference>
<reference evidence="13 14" key="1">
    <citation type="submission" date="2016-11" db="EMBL/GenBank/DDBJ databases">
        <title>Description of two novel members of the family Erysipelotrichaceae: Ileibacterium lipovorans gen. nov., sp. nov. and Dubosiella newyorkensis, gen. nov., sp. nov.</title>
        <authorList>
            <person name="Cox L.M."/>
            <person name="Sohn J."/>
            <person name="Tyrrell K.L."/>
            <person name="Citron D.M."/>
            <person name="Lawson P.A."/>
            <person name="Patel N.B."/>
            <person name="Iizumi T."/>
            <person name="Perez-Perez G.I."/>
            <person name="Goldstein E.J."/>
            <person name="Blaser M.J."/>
        </authorList>
    </citation>
    <scope>NUCLEOTIDE SEQUENCE [LARGE SCALE GENOMIC DNA]</scope>
    <source>
        <strain evidence="13 14">NYU-BL-A3</strain>
    </source>
</reference>
<dbReference type="InterPro" id="IPR020561">
    <property type="entry name" value="PRibGlycinamid_synth_ATP-grasp"/>
</dbReference>
<dbReference type="PANTHER" id="PTHR43472">
    <property type="entry name" value="PHOSPHORIBOSYLAMINE--GLYCINE LIGASE"/>
    <property type="match status" value="1"/>
</dbReference>
<dbReference type="InterPro" id="IPR011054">
    <property type="entry name" value="Rudment_hybrid_motif"/>
</dbReference>
<dbReference type="AlphaFoldDB" id="A0A1U7NEB3"/>
<dbReference type="EMBL" id="MPJW01000188">
    <property type="protein sequence ID" value="OLU37877.1"/>
    <property type="molecule type" value="Genomic_DNA"/>
</dbReference>
<organism evidence="13 14">
    <name type="scientific">Ileibacterium valens</name>
    <dbReference type="NCBI Taxonomy" id="1862668"/>
    <lineage>
        <taxon>Bacteria</taxon>
        <taxon>Bacillati</taxon>
        <taxon>Bacillota</taxon>
        <taxon>Erysipelotrichia</taxon>
        <taxon>Erysipelotrichales</taxon>
        <taxon>Erysipelotrichaceae</taxon>
        <taxon>Ileibacterium</taxon>
    </lineage>
</organism>
<dbReference type="GO" id="GO:0009113">
    <property type="term" value="P:purine nucleobase biosynthetic process"/>
    <property type="evidence" value="ECO:0007669"/>
    <property type="project" value="InterPro"/>
</dbReference>
<evidence type="ECO:0000256" key="4">
    <source>
        <dbReference type="ARBA" id="ARBA00022598"/>
    </source>
</evidence>
<dbReference type="GO" id="GO:0004637">
    <property type="term" value="F:phosphoribosylamine-glycine ligase activity"/>
    <property type="evidence" value="ECO:0007669"/>
    <property type="project" value="UniProtKB-EC"/>
</dbReference>
<dbReference type="SMART" id="SM01210">
    <property type="entry name" value="GARS_C"/>
    <property type="match status" value="1"/>
</dbReference>
<comment type="cofactor">
    <cofactor evidence="1">
        <name>Mn(2+)</name>
        <dbReference type="ChEBI" id="CHEBI:29035"/>
    </cofactor>
</comment>
<dbReference type="Pfam" id="PF02844">
    <property type="entry name" value="GARS_N"/>
    <property type="match status" value="1"/>
</dbReference>
<keyword evidence="6" id="KW-0658">Purine biosynthesis</keyword>
<comment type="caution">
    <text evidence="13">The sequence shown here is derived from an EMBL/GenBank/DDBJ whole genome shotgun (WGS) entry which is preliminary data.</text>
</comment>
<dbReference type="Gene3D" id="3.30.470.20">
    <property type="entry name" value="ATP-grasp fold, B domain"/>
    <property type="match status" value="1"/>
</dbReference>
<name>A0A1U7NEB3_9FIRM</name>
<keyword evidence="14" id="KW-1185">Reference proteome</keyword>
<dbReference type="InterPro" id="IPR000115">
    <property type="entry name" value="PRibGlycinamide_synth"/>
</dbReference>
<dbReference type="UniPathway" id="UPA00074">
    <property type="reaction ID" value="UER00125"/>
</dbReference>
<dbReference type="Pfam" id="PF01071">
    <property type="entry name" value="GARS_A"/>
    <property type="match status" value="1"/>
</dbReference>
<dbReference type="Gene3D" id="3.40.50.20">
    <property type="match status" value="1"/>
</dbReference>
<dbReference type="GO" id="GO:0046872">
    <property type="term" value="F:metal ion binding"/>
    <property type="evidence" value="ECO:0007669"/>
    <property type="project" value="InterPro"/>
</dbReference>
<dbReference type="Proteomes" id="UP000186341">
    <property type="component" value="Unassembled WGS sequence"/>
</dbReference>
<evidence type="ECO:0000313" key="13">
    <source>
        <dbReference type="EMBL" id="OLU37877.1"/>
    </source>
</evidence>
<dbReference type="SMART" id="SM01209">
    <property type="entry name" value="GARS_A"/>
    <property type="match status" value="1"/>
</dbReference>
<dbReference type="EC" id="6.3.4.13" evidence="3"/>
<evidence type="ECO:0000256" key="7">
    <source>
        <dbReference type="ARBA" id="ARBA00022840"/>
    </source>
</evidence>
<dbReference type="SUPFAM" id="SSF51246">
    <property type="entry name" value="Rudiment single hybrid motif"/>
    <property type="match status" value="1"/>
</dbReference>
<dbReference type="PROSITE" id="PS50975">
    <property type="entry name" value="ATP_GRASP"/>
    <property type="match status" value="1"/>
</dbReference>
<evidence type="ECO:0000256" key="1">
    <source>
        <dbReference type="ARBA" id="ARBA00001936"/>
    </source>
</evidence>
<accession>A0A1U7NEB3</accession>
<comment type="similarity">
    <text evidence="8">Belongs to the GARS family.</text>
</comment>
<dbReference type="Gene3D" id="3.90.600.10">
    <property type="entry name" value="Phosphoribosylglycinamide synthetase, C-terminal domain"/>
    <property type="match status" value="1"/>
</dbReference>
<feature type="domain" description="ATP-grasp" evidence="12">
    <location>
        <begin position="109"/>
        <end position="313"/>
    </location>
</feature>
<dbReference type="InterPro" id="IPR011761">
    <property type="entry name" value="ATP-grasp"/>
</dbReference>
<evidence type="ECO:0000256" key="11">
    <source>
        <dbReference type="PROSITE-ProRule" id="PRU00409"/>
    </source>
</evidence>
<dbReference type="SUPFAM" id="SSF56059">
    <property type="entry name" value="Glutathione synthetase ATP-binding domain-like"/>
    <property type="match status" value="1"/>
</dbReference>
<dbReference type="Pfam" id="PF02843">
    <property type="entry name" value="GARS_C"/>
    <property type="match status" value="1"/>
</dbReference>
<evidence type="ECO:0000256" key="10">
    <source>
        <dbReference type="ARBA" id="ARBA00042864"/>
    </source>
</evidence>
<evidence type="ECO:0000256" key="9">
    <source>
        <dbReference type="ARBA" id="ARBA00042242"/>
    </source>
</evidence>
<dbReference type="GO" id="GO:0005524">
    <property type="term" value="F:ATP binding"/>
    <property type="evidence" value="ECO:0007669"/>
    <property type="project" value="UniProtKB-UniRule"/>
</dbReference>
<sequence>MKIQIVGDGIKECALARNLEKYGSHEVIVTPGNEGTKQLIRDLDMDLPEGIQLDDVLQSAELFAPDRVIFMDERVALSNLKNLLEERGFEVFGPDSNAARLLYDKAEWTNFFNEHGLVCPKTESFLDLDSALKRIEQTDGPIVIKERGRQGRFSVPYSMDEAQDTLRNWFDSESDHKADEVLISPYYSGIRFNVPVMVYKNQVLPFDSMVTQRGVYENEDDAQTKAMGAFSPALDVIPSEIYNEAIMNYMIPFFVSMDEENIPYEGFADGEFIYNEDGLRLVNMKCGLADCGLCSILLRSKDDVAHIIDRLKNREIINLHFAKQSACTIMLAAKNYPEGFASGEPILVDEDVEGDIFPYHAILQDGQLVSHGGRVLAVAALGKDLSEASLNAQEAARHIHCDDLIYRSDIGDPEFFKRIQKDRNPL</sequence>
<dbReference type="RefSeq" id="WP_075820552.1">
    <property type="nucleotide sequence ID" value="NZ_CAJUTZ010000124.1"/>
</dbReference>
<dbReference type="InterPro" id="IPR037123">
    <property type="entry name" value="PRibGlycinamide_synth_C_sf"/>
</dbReference>
<keyword evidence="4" id="KW-0436">Ligase</keyword>
<evidence type="ECO:0000313" key="14">
    <source>
        <dbReference type="Proteomes" id="UP000186341"/>
    </source>
</evidence>
<dbReference type="GeneID" id="82203401"/>
<evidence type="ECO:0000256" key="5">
    <source>
        <dbReference type="ARBA" id="ARBA00022741"/>
    </source>
</evidence>
<keyword evidence="5 11" id="KW-0547">Nucleotide-binding</keyword>
<evidence type="ECO:0000256" key="8">
    <source>
        <dbReference type="ARBA" id="ARBA00038345"/>
    </source>
</evidence>
<evidence type="ECO:0000256" key="6">
    <source>
        <dbReference type="ARBA" id="ARBA00022755"/>
    </source>
</evidence>